<dbReference type="EMBL" id="UPTC01000025">
    <property type="protein sequence ID" value="VBB25591.1"/>
    <property type="molecule type" value="Genomic_DNA"/>
</dbReference>
<reference evidence="5 6" key="1">
    <citation type="submission" date="2018-08" db="EMBL/GenBank/DDBJ databases">
        <authorList>
            <person name="Laetsch R D."/>
            <person name="Stevens L."/>
            <person name="Kumar S."/>
            <person name="Blaxter L. M."/>
        </authorList>
    </citation>
    <scope>NUCLEOTIDE SEQUENCE [LARGE SCALE GENOMIC DNA]</scope>
</reference>
<dbReference type="PROSITE" id="PS51670">
    <property type="entry name" value="SHKT"/>
    <property type="match status" value="1"/>
</dbReference>
<evidence type="ECO:0000256" key="1">
    <source>
        <dbReference type="PROSITE-ProRule" id="PRU01005"/>
    </source>
</evidence>
<evidence type="ECO:0000313" key="6">
    <source>
        <dbReference type="Proteomes" id="UP000276991"/>
    </source>
</evidence>
<dbReference type="InterPro" id="IPR024079">
    <property type="entry name" value="MetalloPept_cat_dom_sf"/>
</dbReference>
<feature type="compositionally biased region" description="Low complexity" evidence="2">
    <location>
        <begin position="491"/>
        <end position="509"/>
    </location>
</feature>
<feature type="domain" description="ShKT" evidence="4">
    <location>
        <begin position="239"/>
        <end position="274"/>
    </location>
</feature>
<comment type="caution">
    <text evidence="1">Lacks conserved residue(s) required for the propagation of feature annotation.</text>
</comment>
<dbReference type="SUPFAM" id="SSF49354">
    <property type="entry name" value="PapD-like"/>
    <property type="match status" value="1"/>
</dbReference>
<feature type="domain" description="MSP" evidence="3">
    <location>
        <begin position="643"/>
        <end position="753"/>
    </location>
</feature>
<organism evidence="5 6">
    <name type="scientific">Acanthocheilonema viteae</name>
    <name type="common">Filarial nematode worm</name>
    <name type="synonym">Dipetalonema viteae</name>
    <dbReference type="NCBI Taxonomy" id="6277"/>
    <lineage>
        <taxon>Eukaryota</taxon>
        <taxon>Metazoa</taxon>
        <taxon>Ecdysozoa</taxon>
        <taxon>Nematoda</taxon>
        <taxon>Chromadorea</taxon>
        <taxon>Rhabditida</taxon>
        <taxon>Spirurina</taxon>
        <taxon>Spiruromorpha</taxon>
        <taxon>Filarioidea</taxon>
        <taxon>Onchocercidae</taxon>
        <taxon>Acanthocheilonema</taxon>
    </lineage>
</organism>
<dbReference type="OrthoDB" id="5802652at2759"/>
<dbReference type="Proteomes" id="UP000276991">
    <property type="component" value="Unassembled WGS sequence"/>
</dbReference>
<evidence type="ECO:0008006" key="7">
    <source>
        <dbReference type="Google" id="ProtNLM"/>
    </source>
</evidence>
<dbReference type="InterPro" id="IPR000535">
    <property type="entry name" value="MSP_dom"/>
</dbReference>
<dbReference type="InterPro" id="IPR003582">
    <property type="entry name" value="ShKT_dom"/>
</dbReference>
<proteinExistence type="predicted"/>
<evidence type="ECO:0000259" key="3">
    <source>
        <dbReference type="PROSITE" id="PS50202"/>
    </source>
</evidence>
<dbReference type="PANTHER" id="PTHR22947:SF12">
    <property type="entry name" value="MAJOR SPERM PROTEIN"/>
    <property type="match status" value="1"/>
</dbReference>
<dbReference type="Pfam" id="PF00635">
    <property type="entry name" value="Motile_Sperm"/>
    <property type="match status" value="1"/>
</dbReference>
<dbReference type="PANTHER" id="PTHR22947">
    <property type="entry name" value="MAJOR SPERM PROTEIN"/>
    <property type="match status" value="1"/>
</dbReference>
<dbReference type="InterPro" id="IPR051774">
    <property type="entry name" value="Sperm-specific_class_P"/>
</dbReference>
<sequence length="753" mass="86752">MDAKKENQWEQQTLPLWISPAYSRHRWEQLADLLFEVQNRTNIKFRSFIKEQDADYVSVKMTTYGCYGLLGYGKGGERWINLYDECMEYSHIVLRSIYQILGFQMIAMKRPEGKILYSGSDSKIDYLKFIIWKKKFIVDSNKLANETNEDECIGAETATSMMCHQPNMEFFYWNKVYENLIHSYPYVDDPLFGRVYRRTRNANKNPIYRLHDFANSSMYRAEHFQKMPHVIIGLADLYCEDSLVDCDFLHRSRGHCNSFQEFRYILCARTCGMCGISLRLYYISTHHPFVYIQEKVEQHLPICSDNLQAVLNGTCSQTNLHNCLLPRFREKCRRSCGYCPEQSRVDCEFVTAVNAEYLYDHPNYNYRCQYVRAISNRKCKADEKVAINPITDCMLSCGHYACSHGDVEEDMGHKQIPVMRLYVPQNEWQFATLGSLTSFEKANSIELFVWYSSEMYAEPNDVILLTVGIIPLTVTVLMQCASGKRRKKNLSNTKSKVTQSSVSSSQSMKKTSKLQKNKVERDAEKSPRSFSNRKGPIQKRPLAIGDRSDDESLRSNKSEAYCKVRSRSDRSQAKGRNGDASIKASGKPVIVTPVATAGTPKDVQIAGLTNEKTISKKEIKGAIFKEQEAREYVGKTCNTEEQELTVEPKNLRWSDEGGYQRVQLRNITKERLAVKAKCSDNQLYRVNPVFGFIDPGEQLKVDIMRRKAVPKVDKMVFVSVHANKDDIFPKPLFKRSKDSQKMAMLPLLVARVI</sequence>
<gene>
    <name evidence="5" type="ORF">NAV_LOCUS421</name>
</gene>
<dbReference type="Gene3D" id="3.40.390.10">
    <property type="entry name" value="Collagenase (Catalytic Domain)"/>
    <property type="match status" value="1"/>
</dbReference>
<evidence type="ECO:0000313" key="5">
    <source>
        <dbReference type="EMBL" id="VBB25591.1"/>
    </source>
</evidence>
<protein>
    <recommendedName>
        <fullName evidence="7">Major sperm protein</fullName>
    </recommendedName>
</protein>
<dbReference type="STRING" id="6277.A0A498S2Q6"/>
<dbReference type="GO" id="GO:0008237">
    <property type="term" value="F:metallopeptidase activity"/>
    <property type="evidence" value="ECO:0007669"/>
    <property type="project" value="InterPro"/>
</dbReference>
<dbReference type="PROSITE" id="PS50202">
    <property type="entry name" value="MSP"/>
    <property type="match status" value="1"/>
</dbReference>
<dbReference type="InterPro" id="IPR013783">
    <property type="entry name" value="Ig-like_fold"/>
</dbReference>
<accession>A0A498S2Q6</accession>
<evidence type="ECO:0000256" key="2">
    <source>
        <dbReference type="SAM" id="MobiDB-lite"/>
    </source>
</evidence>
<feature type="region of interest" description="Disordered" evidence="2">
    <location>
        <begin position="485"/>
        <end position="584"/>
    </location>
</feature>
<dbReference type="Gene3D" id="2.60.40.10">
    <property type="entry name" value="Immunoglobulins"/>
    <property type="match status" value="1"/>
</dbReference>
<dbReference type="SMART" id="SM00254">
    <property type="entry name" value="ShKT"/>
    <property type="match status" value="2"/>
</dbReference>
<evidence type="ECO:0000259" key="4">
    <source>
        <dbReference type="PROSITE" id="PS51670"/>
    </source>
</evidence>
<keyword evidence="6" id="KW-1185">Reference proteome</keyword>
<dbReference type="AlphaFoldDB" id="A0A498S2Q6"/>
<dbReference type="Pfam" id="PF01549">
    <property type="entry name" value="ShK"/>
    <property type="match status" value="1"/>
</dbReference>
<feature type="compositionally biased region" description="Basic and acidic residues" evidence="2">
    <location>
        <begin position="546"/>
        <end position="572"/>
    </location>
</feature>
<name>A0A498S2Q6_ACAVI</name>
<dbReference type="InterPro" id="IPR008962">
    <property type="entry name" value="PapD-like_sf"/>
</dbReference>
<feature type="compositionally biased region" description="Basic and acidic residues" evidence="2">
    <location>
        <begin position="517"/>
        <end position="527"/>
    </location>
</feature>